<dbReference type="Pfam" id="PF00483">
    <property type="entry name" value="NTP_transferase"/>
    <property type="match status" value="1"/>
</dbReference>
<dbReference type="InterPro" id="IPR005835">
    <property type="entry name" value="NTP_transferase_dom"/>
</dbReference>
<organism evidence="3 4">
    <name type="scientific">Winkia neuii subsp. anitrata</name>
    <dbReference type="NCBI Taxonomy" id="29318"/>
    <lineage>
        <taxon>Bacteria</taxon>
        <taxon>Bacillati</taxon>
        <taxon>Actinomycetota</taxon>
        <taxon>Actinomycetes</taxon>
        <taxon>Actinomycetales</taxon>
        <taxon>Actinomycetaceae</taxon>
        <taxon>Winkia</taxon>
    </lineage>
</organism>
<dbReference type="InterPro" id="IPR051161">
    <property type="entry name" value="Mannose-6P_isomerase_type2"/>
</dbReference>
<dbReference type="AlphaFoldDB" id="A0AB38XQV9"/>
<reference evidence="3" key="1">
    <citation type="submission" date="2023-01" db="EMBL/GenBank/DDBJ databases">
        <title>Comparative Genomic Analysis of the Clinically-Derived Winkia Strain NY0527 Provides Evidence into the Taxonomic Reassignment of Winkia neuii and Characterizes Their Virulence Traits.</title>
        <authorList>
            <person name="Cai X."/>
            <person name="Peng Y."/>
            <person name="Li M."/>
            <person name="Qiu Y."/>
            <person name="Wang Y."/>
            <person name="Xu L."/>
            <person name="Hou Q."/>
        </authorList>
    </citation>
    <scope>NUCLEOTIDE SEQUENCE</scope>
    <source>
        <strain evidence="3">NY0527</strain>
    </source>
</reference>
<feature type="domain" description="Nucleotidyl transferase" evidence="1">
    <location>
        <begin position="3"/>
        <end position="279"/>
    </location>
</feature>
<dbReference type="GO" id="GO:0004475">
    <property type="term" value="F:mannose-1-phosphate guanylyltransferase (GTP) activity"/>
    <property type="evidence" value="ECO:0007669"/>
    <property type="project" value="TreeGrafter"/>
</dbReference>
<evidence type="ECO:0000313" key="3">
    <source>
        <dbReference type="EMBL" id="WCE46691.1"/>
    </source>
</evidence>
<gene>
    <name evidence="3" type="ORF">PIG85_03345</name>
</gene>
<dbReference type="InterPro" id="IPR054566">
    <property type="entry name" value="ManC/GMP-like_b-helix"/>
</dbReference>
<evidence type="ECO:0000259" key="2">
    <source>
        <dbReference type="Pfam" id="PF22640"/>
    </source>
</evidence>
<dbReference type="Proteomes" id="UP001211044">
    <property type="component" value="Chromosome"/>
</dbReference>
<dbReference type="RefSeq" id="WP_004805902.1">
    <property type="nucleotide sequence ID" value="NZ_CP116394.1"/>
</dbReference>
<dbReference type="PANTHER" id="PTHR46390">
    <property type="entry name" value="MANNOSE-1-PHOSPHATE GUANYLYLTRANSFERASE"/>
    <property type="match status" value="1"/>
</dbReference>
<dbReference type="SUPFAM" id="SSF53448">
    <property type="entry name" value="Nucleotide-diphospho-sugar transferases"/>
    <property type="match status" value="1"/>
</dbReference>
<name>A0AB38XQV9_9ACTO</name>
<dbReference type="Pfam" id="PF22640">
    <property type="entry name" value="ManC_GMP_beta-helix"/>
    <property type="match status" value="1"/>
</dbReference>
<evidence type="ECO:0000259" key="1">
    <source>
        <dbReference type="Pfam" id="PF00483"/>
    </source>
</evidence>
<dbReference type="InterPro" id="IPR029044">
    <property type="entry name" value="Nucleotide-diphossugar_trans"/>
</dbReference>
<proteinExistence type="predicted"/>
<dbReference type="PANTHER" id="PTHR46390:SF1">
    <property type="entry name" value="MANNOSE-1-PHOSPHATE GUANYLYLTRANSFERASE"/>
    <property type="match status" value="1"/>
</dbReference>
<feature type="domain" description="MannoseP isomerase/GMP-like beta-helix" evidence="2">
    <location>
        <begin position="296"/>
        <end position="344"/>
    </location>
</feature>
<dbReference type="GO" id="GO:0009298">
    <property type="term" value="P:GDP-mannose biosynthetic process"/>
    <property type="evidence" value="ECO:0007669"/>
    <property type="project" value="TreeGrafter"/>
</dbReference>
<dbReference type="KEGG" id="wne:PIG85_03345"/>
<sequence>MRAIIPAGGAGTRLWPLSKRNRPKFLLDLAGTGQSLLADAVSRLDGAASVMVVTGSMHEDAVRAQLDSNVEVITELSPRDSMAAIGLAAAIVEARHGRSEVVGSFAADHVVADVSEFRRAVEAAVRAAQQGWICTIGIGPRFASTGFGYIAPGEETDCEGTRKVREFVEKPSQQVASEYVRNGYLWNGGMFVAQAGVLLDTLALNHPHLARGLRQIAAAWDGPERDDVRERVWPCLTKIAIDHAVAEPAAALGKVAVAPTAPSMGWDDLGDFKSLAKVAPVVQVGRKAAEVEADEGVFVATDLDSSEMIAVLGLEDVVVVRTKDATLVASSEKAQEIKKLVETLPADYR</sequence>
<accession>A0AB38XQV9</accession>
<dbReference type="Gene3D" id="3.90.550.10">
    <property type="entry name" value="Spore Coat Polysaccharide Biosynthesis Protein SpsA, Chain A"/>
    <property type="match status" value="1"/>
</dbReference>
<evidence type="ECO:0000313" key="4">
    <source>
        <dbReference type="Proteomes" id="UP001211044"/>
    </source>
</evidence>
<dbReference type="SUPFAM" id="SSF159283">
    <property type="entry name" value="Guanosine diphospho-D-mannose pyrophosphorylase/mannose-6-phosphate isomerase linker domain"/>
    <property type="match status" value="1"/>
</dbReference>
<protein>
    <submittedName>
        <fullName evidence="3">Sugar phosphate nucleotidyltransferase</fullName>
    </submittedName>
</protein>
<dbReference type="EMBL" id="CP116394">
    <property type="protein sequence ID" value="WCE46691.1"/>
    <property type="molecule type" value="Genomic_DNA"/>
</dbReference>